<feature type="region of interest" description="Disordered" evidence="2">
    <location>
        <begin position="373"/>
        <end position="407"/>
    </location>
</feature>
<feature type="coiled-coil region" evidence="1">
    <location>
        <begin position="207"/>
        <end position="237"/>
    </location>
</feature>
<evidence type="ECO:0000313" key="3">
    <source>
        <dbReference type="EMBL" id="KAK6336510.1"/>
    </source>
</evidence>
<name>A0AAV9U6V4_9PEZI</name>
<organism evidence="3 4">
    <name type="scientific">Orbilia brochopaga</name>
    <dbReference type="NCBI Taxonomy" id="3140254"/>
    <lineage>
        <taxon>Eukaryota</taxon>
        <taxon>Fungi</taxon>
        <taxon>Dikarya</taxon>
        <taxon>Ascomycota</taxon>
        <taxon>Pezizomycotina</taxon>
        <taxon>Orbiliomycetes</taxon>
        <taxon>Orbiliales</taxon>
        <taxon>Orbiliaceae</taxon>
        <taxon>Orbilia</taxon>
    </lineage>
</organism>
<dbReference type="Proteomes" id="UP001375240">
    <property type="component" value="Unassembled WGS sequence"/>
</dbReference>
<comment type="caution">
    <text evidence="3">The sequence shown here is derived from an EMBL/GenBank/DDBJ whole genome shotgun (WGS) entry which is preliminary data.</text>
</comment>
<keyword evidence="1" id="KW-0175">Coiled coil</keyword>
<feature type="compositionally biased region" description="Basic and acidic residues" evidence="2">
    <location>
        <begin position="382"/>
        <end position="391"/>
    </location>
</feature>
<evidence type="ECO:0000256" key="1">
    <source>
        <dbReference type="SAM" id="Coils"/>
    </source>
</evidence>
<dbReference type="EMBL" id="JAVHNQ010000011">
    <property type="protein sequence ID" value="KAK6336510.1"/>
    <property type="molecule type" value="Genomic_DNA"/>
</dbReference>
<feature type="compositionally biased region" description="Acidic residues" evidence="2">
    <location>
        <begin position="392"/>
        <end position="407"/>
    </location>
</feature>
<feature type="region of interest" description="Disordered" evidence="2">
    <location>
        <begin position="64"/>
        <end position="120"/>
    </location>
</feature>
<sequence>MASSTVPIGIPSVHPPLMPQTSFYEYSDYSAFSDSDQFSHLEYGPYPQTPTSMPSSYHNMYPYGGGTSNGSPPTYGPPSPKAFKRSMSMSGVGPNLDFGNTSPPTPAASTSGSNVNAPSAGGDRAFRQILSAIARIQTNLSQQHFSIMDVSEKQGLIQDKLSLLEQQSGRVNEEVSRVLENTDCLVDDVKDVKDRVDSQQSPDDSIRDTLEDQAERIEKLLEDVKAIKLSVESMQATSIANIRGISAPRDDNDEDRDDDDDGTDHSTSLPFAEIKTFMSSEIKDIVKAQVRSEMKALKSSLTAEMKDLKKLYKSKRSESNPRSPGFTPEALVEFEDAEVAKYLIKYGFDSAWVNSMTESQKKRMLAGYLGQSYRDALTKPQPEPKDDVSDRDSEDDDDDGSSSEDDS</sequence>
<keyword evidence="4" id="KW-1185">Reference proteome</keyword>
<dbReference type="AlphaFoldDB" id="A0AAV9U6V4"/>
<feature type="coiled-coil region" evidence="1">
    <location>
        <begin position="291"/>
        <end position="318"/>
    </location>
</feature>
<accession>A0AAV9U6V4</accession>
<evidence type="ECO:0000313" key="4">
    <source>
        <dbReference type="Proteomes" id="UP001375240"/>
    </source>
</evidence>
<proteinExistence type="predicted"/>
<evidence type="ECO:0000256" key="2">
    <source>
        <dbReference type="SAM" id="MobiDB-lite"/>
    </source>
</evidence>
<gene>
    <name evidence="3" type="ORF">TWF696_002060</name>
</gene>
<reference evidence="3 4" key="1">
    <citation type="submission" date="2019-10" db="EMBL/GenBank/DDBJ databases">
        <authorList>
            <person name="Palmer J.M."/>
        </authorList>
    </citation>
    <scope>NUCLEOTIDE SEQUENCE [LARGE SCALE GENOMIC DNA]</scope>
    <source>
        <strain evidence="3 4">TWF696</strain>
    </source>
</reference>
<feature type="compositionally biased region" description="Acidic residues" evidence="2">
    <location>
        <begin position="251"/>
        <end position="262"/>
    </location>
</feature>
<protein>
    <submittedName>
        <fullName evidence="3">Uncharacterized protein</fullName>
    </submittedName>
</protein>
<feature type="region of interest" description="Disordered" evidence="2">
    <location>
        <begin position="241"/>
        <end position="269"/>
    </location>
</feature>